<dbReference type="EMBL" id="RRYP01017736">
    <property type="protein sequence ID" value="TNV73974.1"/>
    <property type="molecule type" value="Genomic_DNA"/>
</dbReference>
<reference evidence="3" key="1">
    <citation type="submission" date="2019-06" db="EMBL/GenBank/DDBJ databases">
        <authorList>
            <person name="Zheng W."/>
        </authorList>
    </citation>
    <scope>NUCLEOTIDE SEQUENCE</scope>
    <source>
        <strain evidence="3">QDHG01</strain>
    </source>
</reference>
<evidence type="ECO:0000313" key="4">
    <source>
        <dbReference type="Proteomes" id="UP000785679"/>
    </source>
</evidence>
<comment type="caution">
    <text evidence="3">The sequence shown here is derived from an EMBL/GenBank/DDBJ whole genome shotgun (WGS) entry which is preliminary data.</text>
</comment>
<keyword evidence="4" id="KW-1185">Reference proteome</keyword>
<name>A0A8J8NFT1_HALGN</name>
<evidence type="ECO:0000313" key="3">
    <source>
        <dbReference type="EMBL" id="TNV73974.1"/>
    </source>
</evidence>
<feature type="compositionally biased region" description="Polar residues" evidence="2">
    <location>
        <begin position="786"/>
        <end position="795"/>
    </location>
</feature>
<dbReference type="Proteomes" id="UP000785679">
    <property type="component" value="Unassembled WGS sequence"/>
</dbReference>
<dbReference type="PANTHER" id="PTHR38150">
    <property type="entry name" value="EF-HAND DOMAIN-CONTAINING PROTEIN"/>
    <property type="match status" value="1"/>
</dbReference>
<feature type="region of interest" description="Disordered" evidence="2">
    <location>
        <begin position="322"/>
        <end position="433"/>
    </location>
</feature>
<keyword evidence="1" id="KW-0175">Coiled coil</keyword>
<feature type="region of interest" description="Disordered" evidence="2">
    <location>
        <begin position="760"/>
        <end position="843"/>
    </location>
</feature>
<organism evidence="3 4">
    <name type="scientific">Halteria grandinella</name>
    <dbReference type="NCBI Taxonomy" id="5974"/>
    <lineage>
        <taxon>Eukaryota</taxon>
        <taxon>Sar</taxon>
        <taxon>Alveolata</taxon>
        <taxon>Ciliophora</taxon>
        <taxon>Intramacronucleata</taxon>
        <taxon>Spirotrichea</taxon>
        <taxon>Stichotrichia</taxon>
        <taxon>Sporadotrichida</taxon>
        <taxon>Halteriidae</taxon>
        <taxon>Halteria</taxon>
    </lineage>
</organism>
<dbReference type="PANTHER" id="PTHR38150:SF1">
    <property type="entry name" value="PFU DOMAIN-CONTAINING PROTEIN"/>
    <property type="match status" value="1"/>
</dbReference>
<accession>A0A8J8NFT1</accession>
<feature type="compositionally biased region" description="Polar residues" evidence="2">
    <location>
        <begin position="544"/>
        <end position="555"/>
    </location>
</feature>
<sequence>MLSEPHIYRKRGEKVEEALYRDSQQRAVRQKLIKESKSQKEEQERIVKVTLKSQQMAVNKFERDLEALVKQHSTAEEVENQTRWGYKREEPEKRTVTRDQLLMIFRVTEVFRELEPGEKTLMKSQIQAPMSTRNTKSRSVSPIQPQQTSFVSHKRVDSFRKTQRLKQELAFFNCLWDTLLCPLDQTNSCDYEICVQTLKILYNHYFPNPRQCQLLSDLQRLVNQFSPKPALTLSLQQIDDQLVIPFQSLYPHYYDINNITKLVQTEKKLTTIQEHFKEATFHPKIDRLSANIDMQNISQMYAKISQQSAGAGQRPDLILKQAKQRESDGQDVSDFSDDDRKSRSNIRSQQVDKSHGSLNLLKKQQFIAKERAHSRQNSDVGQKNSTGSGHLEVNRRPMKSFSRAQELSPRPKSQKCDIGGAQANKSVSGKSPSTRFDYLHQTQLSTLSKIKELQDVKAKEEVQGCTFKPKINHLSNTPRVTVENKRNLPEHISPAKRFEQLYKVDVQKRQAQQKQFEEIKQKKEEEKAKVCTFQPKTLAKSRSPIDTSRLSQSKTPPRITGYEDTVNRMRMAQLEKQRQKEAFENLGRVKNLDHSQKRGSTTQQQPFQLSYMDKDRAYNTAINSVKNSAQKAQQDVSNLQPQQAILHMEILVKQGQKVKLKIMRDDDPDDVANNFARIYGINRRSQEALAKIIRDQLIQSGHAREKVPQPEVNQEVEEPQSSDEEEKAPTNRDLDSSYAMSTKYQQVQYNQQAPQLQAAFSTDTARFGEQQPLQEIQYHAPFPVTDQKQPWQKSNNSDEKDDESREETDVIEDDDDNEMEVKSDQGSAQSDNFPSRMINQQKK</sequence>
<proteinExistence type="predicted"/>
<feature type="region of interest" description="Disordered" evidence="2">
    <location>
        <begin position="701"/>
        <end position="734"/>
    </location>
</feature>
<feature type="compositionally biased region" description="Polar residues" evidence="2">
    <location>
        <begin position="423"/>
        <end position="433"/>
    </location>
</feature>
<feature type="region of interest" description="Disordered" evidence="2">
    <location>
        <begin position="539"/>
        <end position="561"/>
    </location>
</feature>
<feature type="coiled-coil region" evidence="1">
    <location>
        <begin position="51"/>
        <end position="78"/>
    </location>
</feature>
<feature type="region of interest" description="Disordered" evidence="2">
    <location>
        <begin position="124"/>
        <end position="144"/>
    </location>
</feature>
<gene>
    <name evidence="3" type="ORF">FGO68_gene10387</name>
</gene>
<feature type="compositionally biased region" description="Acidic residues" evidence="2">
    <location>
        <begin position="799"/>
        <end position="818"/>
    </location>
</feature>
<dbReference type="OrthoDB" id="325264at2759"/>
<evidence type="ECO:0000256" key="2">
    <source>
        <dbReference type="SAM" id="MobiDB-lite"/>
    </source>
</evidence>
<feature type="compositionally biased region" description="Polar residues" evidence="2">
    <location>
        <begin position="375"/>
        <end position="388"/>
    </location>
</feature>
<dbReference type="AlphaFoldDB" id="A0A8J8NFT1"/>
<feature type="compositionally biased region" description="Acidic residues" evidence="2">
    <location>
        <begin position="714"/>
        <end position="726"/>
    </location>
</feature>
<evidence type="ECO:0000256" key="1">
    <source>
        <dbReference type="SAM" id="Coils"/>
    </source>
</evidence>
<protein>
    <submittedName>
        <fullName evidence="3">Uncharacterized protein</fullName>
    </submittedName>
</protein>
<feature type="compositionally biased region" description="Polar residues" evidence="2">
    <location>
        <begin position="824"/>
        <end position="843"/>
    </location>
</feature>